<feature type="transmembrane region" description="Helical" evidence="7">
    <location>
        <begin position="303"/>
        <end position="321"/>
    </location>
</feature>
<feature type="transmembrane region" description="Helical" evidence="7">
    <location>
        <begin position="209"/>
        <end position="231"/>
    </location>
</feature>
<dbReference type="GO" id="GO:0005886">
    <property type="term" value="C:plasma membrane"/>
    <property type="evidence" value="ECO:0007669"/>
    <property type="project" value="UniProtKB-SubCell"/>
</dbReference>
<dbReference type="EMBL" id="PYHP01000043">
    <property type="protein sequence ID" value="PUA38071.1"/>
    <property type="molecule type" value="Genomic_DNA"/>
</dbReference>
<reference evidence="9 10" key="1">
    <citation type="submission" date="2018-03" db="EMBL/GenBank/DDBJ databases">
        <title>Genome sequence of Paenibacillus elgii strain AC13 an antimicrobial compound producing bacteria.</title>
        <authorList>
            <person name="Kurokawa A.S."/>
            <person name="Araujo J.F."/>
            <person name="Costa R.A."/>
            <person name="Ortega D.B."/>
            <person name="Pires A.S."/>
            <person name="Pappas G.J.Jr."/>
            <person name="Franco O.L."/>
            <person name="Barreto C."/>
            <person name="Magalhaes B.S."/>
            <person name="Kruger R.H."/>
        </authorList>
    </citation>
    <scope>NUCLEOTIDE SEQUENCE [LARGE SCALE GENOMIC DNA]</scope>
    <source>
        <strain evidence="9 10">AC13</strain>
    </source>
</reference>
<comment type="caution">
    <text evidence="9">The sequence shown here is derived from an EMBL/GenBank/DDBJ whole genome shotgun (WGS) entry which is preliminary data.</text>
</comment>
<organism evidence="9 10">
    <name type="scientific">Paenibacillus elgii</name>
    <dbReference type="NCBI Taxonomy" id="189691"/>
    <lineage>
        <taxon>Bacteria</taxon>
        <taxon>Bacillati</taxon>
        <taxon>Bacillota</taxon>
        <taxon>Bacilli</taxon>
        <taxon>Bacillales</taxon>
        <taxon>Paenibacillaceae</taxon>
        <taxon>Paenibacillus</taxon>
    </lineage>
</organism>
<sequence>MRIREIEYLRGLAIMAVVAIHVTALGMTQNFSTFDIFINLVSRFSVPLFLFIAGIVFIYKYDEKTFSYRKFITKRLKDIGIPYLIWSFIGFTMFLIGNPFSIRELLLTFLLGSGRLFYHLYYIPLLFQCYFLLPLVLKYIDKKYFVLGTGLLQTSILFVYQTSFLQGNHIIPGFLVQVFVGSWFFYFVLGCRIGKNLNKWTKKIQEMRLSLVTGLFLFGTMVQFSDFYFSWKVTSNYADSSNFLRPSIILYFLLSLPFLYRVSNIAPLKRIMYKIGEHSFSIYLGHLLVIIAAHSYISPWNIFFISIVICISAHMIYLKLLPRLLRRKGSPAINVIRKTS</sequence>
<evidence type="ECO:0000256" key="4">
    <source>
        <dbReference type="ARBA" id="ARBA00022692"/>
    </source>
</evidence>
<proteinExistence type="inferred from homology"/>
<evidence type="ECO:0000256" key="1">
    <source>
        <dbReference type="ARBA" id="ARBA00004651"/>
    </source>
</evidence>
<dbReference type="Proteomes" id="UP000244184">
    <property type="component" value="Unassembled WGS sequence"/>
</dbReference>
<evidence type="ECO:0000256" key="7">
    <source>
        <dbReference type="SAM" id="Phobius"/>
    </source>
</evidence>
<evidence type="ECO:0000256" key="5">
    <source>
        <dbReference type="ARBA" id="ARBA00022989"/>
    </source>
</evidence>
<evidence type="ECO:0000313" key="9">
    <source>
        <dbReference type="EMBL" id="PUA38071.1"/>
    </source>
</evidence>
<keyword evidence="3" id="KW-1003">Cell membrane</keyword>
<feature type="transmembrane region" description="Helical" evidence="7">
    <location>
        <begin position="116"/>
        <end position="137"/>
    </location>
</feature>
<dbReference type="InterPro" id="IPR002656">
    <property type="entry name" value="Acyl_transf_3_dom"/>
</dbReference>
<dbReference type="GO" id="GO:0016413">
    <property type="term" value="F:O-acetyltransferase activity"/>
    <property type="evidence" value="ECO:0007669"/>
    <property type="project" value="TreeGrafter"/>
</dbReference>
<name>A0A2T6G1N4_9BACL</name>
<feature type="transmembrane region" description="Helical" evidence="7">
    <location>
        <begin position="144"/>
        <end position="164"/>
    </location>
</feature>
<feature type="transmembrane region" description="Helical" evidence="7">
    <location>
        <begin position="12"/>
        <end position="31"/>
    </location>
</feature>
<dbReference type="PANTHER" id="PTHR40074:SF2">
    <property type="entry name" value="O-ACETYLTRANSFERASE WECH"/>
    <property type="match status" value="1"/>
</dbReference>
<dbReference type="PANTHER" id="PTHR40074">
    <property type="entry name" value="O-ACETYLTRANSFERASE WECH"/>
    <property type="match status" value="1"/>
</dbReference>
<feature type="transmembrane region" description="Helical" evidence="7">
    <location>
        <begin position="37"/>
        <end position="59"/>
    </location>
</feature>
<gene>
    <name evidence="9" type="ORF">C8Z91_16880</name>
</gene>
<feature type="transmembrane region" description="Helical" evidence="7">
    <location>
        <begin position="79"/>
        <end position="96"/>
    </location>
</feature>
<evidence type="ECO:0000313" key="10">
    <source>
        <dbReference type="Proteomes" id="UP000244184"/>
    </source>
</evidence>
<comment type="subcellular location">
    <subcellularLocation>
        <location evidence="1">Cell membrane</location>
        <topology evidence="1">Multi-pass membrane protein</topology>
    </subcellularLocation>
</comment>
<feature type="transmembrane region" description="Helical" evidence="7">
    <location>
        <begin position="243"/>
        <end position="260"/>
    </location>
</feature>
<dbReference type="RefSeq" id="WP_108532360.1">
    <property type="nucleotide sequence ID" value="NZ_PYHP01000043.1"/>
</dbReference>
<feature type="transmembrane region" description="Helical" evidence="7">
    <location>
        <begin position="170"/>
        <end position="189"/>
    </location>
</feature>
<evidence type="ECO:0000259" key="8">
    <source>
        <dbReference type="Pfam" id="PF01757"/>
    </source>
</evidence>
<evidence type="ECO:0000256" key="2">
    <source>
        <dbReference type="ARBA" id="ARBA00007400"/>
    </source>
</evidence>
<dbReference type="GO" id="GO:0009246">
    <property type="term" value="P:enterobacterial common antigen biosynthetic process"/>
    <property type="evidence" value="ECO:0007669"/>
    <property type="project" value="TreeGrafter"/>
</dbReference>
<dbReference type="Pfam" id="PF01757">
    <property type="entry name" value="Acyl_transf_3"/>
    <property type="match status" value="1"/>
</dbReference>
<keyword evidence="6 7" id="KW-0472">Membrane</keyword>
<accession>A0A2T6G1N4</accession>
<keyword evidence="4 7" id="KW-0812">Transmembrane</keyword>
<protein>
    <recommendedName>
        <fullName evidence="8">Acyltransferase 3 domain-containing protein</fullName>
    </recommendedName>
</protein>
<evidence type="ECO:0000256" key="6">
    <source>
        <dbReference type="ARBA" id="ARBA00023136"/>
    </source>
</evidence>
<keyword evidence="5 7" id="KW-1133">Transmembrane helix</keyword>
<comment type="similarity">
    <text evidence="2">Belongs to the acyltransferase 3 family.</text>
</comment>
<feature type="domain" description="Acyltransferase 3" evidence="8">
    <location>
        <begin position="4"/>
        <end position="311"/>
    </location>
</feature>
<evidence type="ECO:0000256" key="3">
    <source>
        <dbReference type="ARBA" id="ARBA00022475"/>
    </source>
</evidence>
<dbReference type="AlphaFoldDB" id="A0A2T6G1N4"/>
<feature type="transmembrane region" description="Helical" evidence="7">
    <location>
        <begin position="280"/>
        <end position="297"/>
    </location>
</feature>